<feature type="transmembrane region" description="Helical" evidence="6">
    <location>
        <begin position="279"/>
        <end position="298"/>
    </location>
</feature>
<evidence type="ECO:0000256" key="2">
    <source>
        <dbReference type="ARBA" id="ARBA00022475"/>
    </source>
</evidence>
<keyword evidence="4 6" id="KW-1133">Transmembrane helix</keyword>
<feature type="transmembrane region" description="Helical" evidence="6">
    <location>
        <begin position="32"/>
        <end position="52"/>
    </location>
</feature>
<dbReference type="eggNOG" id="COG4177">
    <property type="taxonomic scope" value="Bacteria"/>
</dbReference>
<dbReference type="STRING" id="309798.COPRO5265_1383"/>
<feature type="transmembrane region" description="Helical" evidence="6">
    <location>
        <begin position="196"/>
        <end position="222"/>
    </location>
</feature>
<proteinExistence type="predicted"/>
<evidence type="ECO:0000256" key="4">
    <source>
        <dbReference type="ARBA" id="ARBA00022989"/>
    </source>
</evidence>
<reference evidence="7 8" key="2">
    <citation type="journal article" date="2014" name="Genome Announc.">
        <title>Complete Genome Sequence of Coprothermobacter proteolyticus DSM 5265.</title>
        <authorList>
            <person name="Alexiev A."/>
            <person name="Coil D.A."/>
            <person name="Badger J.H."/>
            <person name="Enticknap J."/>
            <person name="Ward N."/>
            <person name="Robb F.T."/>
            <person name="Eisen J.A."/>
        </authorList>
    </citation>
    <scope>NUCLEOTIDE SEQUENCE [LARGE SCALE GENOMIC DNA]</scope>
    <source>
        <strain evidence="8">ATCC 35245 / DSM 5265 / OCM 4 / BT</strain>
    </source>
</reference>
<evidence type="ECO:0000256" key="1">
    <source>
        <dbReference type="ARBA" id="ARBA00004651"/>
    </source>
</evidence>
<organism evidence="7 8">
    <name type="scientific">Coprothermobacter proteolyticus (strain ATCC 35245 / DSM 5265 / OCM 4 / BT)</name>
    <dbReference type="NCBI Taxonomy" id="309798"/>
    <lineage>
        <taxon>Bacteria</taxon>
        <taxon>Pseudomonadati</taxon>
        <taxon>Coprothermobacterota</taxon>
        <taxon>Coprothermobacteria</taxon>
        <taxon>Coprothermobacterales</taxon>
        <taxon>Coprothermobacteraceae</taxon>
        <taxon>Coprothermobacter</taxon>
    </lineage>
</organism>
<reference evidence="8" key="1">
    <citation type="submission" date="2008-08" db="EMBL/GenBank/DDBJ databases">
        <title>The complete genome sequence of Coprothermobacter proteolyticus strain ATCC 5245 / DSM 5265 / BT.</title>
        <authorList>
            <person name="Dodson R.J."/>
            <person name="Durkin A.S."/>
            <person name="Wu M."/>
            <person name="Eisen J."/>
            <person name="Sutton G."/>
        </authorList>
    </citation>
    <scope>NUCLEOTIDE SEQUENCE [LARGE SCALE GENOMIC DNA]</scope>
    <source>
        <strain evidence="8">ATCC 35245 / DSM 5265 / OCM 4 / BT</strain>
    </source>
</reference>
<evidence type="ECO:0000313" key="7">
    <source>
        <dbReference type="EMBL" id="ACI17403.1"/>
    </source>
</evidence>
<dbReference type="InterPro" id="IPR043428">
    <property type="entry name" value="LivM-like"/>
</dbReference>
<keyword evidence="2" id="KW-1003">Cell membrane</keyword>
<feature type="transmembrane region" description="Helical" evidence="6">
    <location>
        <begin position="84"/>
        <end position="103"/>
    </location>
</feature>
<keyword evidence="5 6" id="KW-0472">Membrane</keyword>
<dbReference type="GO" id="GO:0005886">
    <property type="term" value="C:plasma membrane"/>
    <property type="evidence" value="ECO:0007669"/>
    <property type="project" value="UniProtKB-SubCell"/>
</dbReference>
<dbReference type="GO" id="GO:0015658">
    <property type="term" value="F:branched-chain amino acid transmembrane transporter activity"/>
    <property type="evidence" value="ECO:0007669"/>
    <property type="project" value="InterPro"/>
</dbReference>
<protein>
    <submittedName>
        <fullName evidence="7">Branched-chain amino acid ABC transporter, permease protein</fullName>
    </submittedName>
</protein>
<evidence type="ECO:0000256" key="3">
    <source>
        <dbReference type="ARBA" id="ARBA00022692"/>
    </source>
</evidence>
<feature type="transmembrane region" description="Helical" evidence="6">
    <location>
        <begin position="108"/>
        <end position="125"/>
    </location>
</feature>
<feature type="transmembrane region" description="Helical" evidence="6">
    <location>
        <begin position="59"/>
        <end position="78"/>
    </location>
</feature>
<gene>
    <name evidence="7" type="ordered locus">COPRO5265_1383</name>
</gene>
<comment type="subcellular location">
    <subcellularLocation>
        <location evidence="1">Cell membrane</location>
        <topology evidence="1">Multi-pass membrane protein</topology>
    </subcellularLocation>
</comment>
<dbReference type="Pfam" id="PF02653">
    <property type="entry name" value="BPD_transp_2"/>
    <property type="match status" value="1"/>
</dbReference>
<feature type="transmembrane region" description="Helical" evidence="6">
    <location>
        <begin position="242"/>
        <end position="267"/>
    </location>
</feature>
<accession>B5Y605</accession>
<dbReference type="PANTHER" id="PTHR30482">
    <property type="entry name" value="HIGH-AFFINITY BRANCHED-CHAIN AMINO ACID TRANSPORT SYSTEM PERMEASE"/>
    <property type="match status" value="1"/>
</dbReference>
<evidence type="ECO:0000313" key="8">
    <source>
        <dbReference type="Proteomes" id="UP000001732"/>
    </source>
</evidence>
<dbReference type="InterPro" id="IPR001851">
    <property type="entry name" value="ABC_transp_permease"/>
</dbReference>
<name>B5Y605_COPPD</name>
<keyword evidence="3 6" id="KW-0812">Transmembrane</keyword>
<dbReference type="EMBL" id="CP001145">
    <property type="protein sequence ID" value="ACI17403.1"/>
    <property type="molecule type" value="Genomic_DNA"/>
</dbReference>
<dbReference type="KEGG" id="cpo:COPRO5265_1383"/>
<dbReference type="AlphaFoldDB" id="B5Y605"/>
<evidence type="ECO:0000256" key="5">
    <source>
        <dbReference type="ARBA" id="ARBA00023136"/>
    </source>
</evidence>
<dbReference type="Proteomes" id="UP000001732">
    <property type="component" value="Chromosome"/>
</dbReference>
<evidence type="ECO:0000256" key="6">
    <source>
        <dbReference type="SAM" id="Phobius"/>
    </source>
</evidence>
<keyword evidence="8" id="KW-1185">Reference proteome</keyword>
<sequence length="317" mass="34091">MKKKILPFLLLILALLIPLVFNARPSIVAYINLAIIYAVSAVGLNLLLGVAGQISLGHAAFMGIGGYTSAILMIRYGIPSIVSVLAGGLLAGLFGLIIGFPALRLKGFYLAIATMALGTAVTDVIKRMEILGADRGLTNVPPVTIFGYQFSSEFAKYYLYLAILLLTIFLVNNLLKSKTGMAFRAMRDSEVAAKVFGINISYYKVLAFVISSFLAGVAGAMYGHSLSYLHPDMFGFGLSIEFLAITIIGGIGTLWGPVLGSALWVIVPRLFGTKLEAMAGVLFGVILILVVLFLPRGLSELIMRINKLFKKEEGERS</sequence>
<dbReference type="CDD" id="cd06581">
    <property type="entry name" value="TM_PBP1_LivM_like"/>
    <property type="match status" value="1"/>
</dbReference>
<dbReference type="PANTHER" id="PTHR30482:SF10">
    <property type="entry name" value="HIGH-AFFINITY BRANCHED-CHAIN AMINO ACID TRANSPORT PROTEIN BRAE"/>
    <property type="match status" value="1"/>
</dbReference>
<dbReference type="HOGENOM" id="CLU_031365_1_2_9"/>
<feature type="transmembrane region" description="Helical" evidence="6">
    <location>
        <begin position="157"/>
        <end position="175"/>
    </location>
</feature>